<dbReference type="OrthoDB" id="9763310at2"/>
<dbReference type="SMART" id="SM00487">
    <property type="entry name" value="DEXDc"/>
    <property type="match status" value="1"/>
</dbReference>
<protein>
    <recommendedName>
        <fullName evidence="10">ATP-dependent DNA helicase</fullName>
    </recommendedName>
</protein>
<evidence type="ECO:0000259" key="7">
    <source>
        <dbReference type="PROSITE" id="PS51194"/>
    </source>
</evidence>
<evidence type="ECO:0000259" key="6">
    <source>
        <dbReference type="PROSITE" id="PS51192"/>
    </source>
</evidence>
<dbReference type="InterPro" id="IPR001650">
    <property type="entry name" value="Helicase_C-like"/>
</dbReference>
<dbReference type="RefSeq" id="WP_071309020.1">
    <property type="nucleotide sequence ID" value="NZ_MLQR01000016.1"/>
</dbReference>
<keyword evidence="2" id="KW-0378">Hydrolase</keyword>
<dbReference type="FunFam" id="3.40.50.300:FF:001363">
    <property type="entry name" value="ATP-dependent DNA helicase RecQ"/>
    <property type="match status" value="1"/>
</dbReference>
<keyword evidence="4" id="KW-0067">ATP-binding</keyword>
<dbReference type="SMART" id="SM00490">
    <property type="entry name" value="HELICc"/>
    <property type="match status" value="1"/>
</dbReference>
<accession>A0A1S2LQR2</accession>
<dbReference type="SUPFAM" id="SSF52540">
    <property type="entry name" value="P-loop containing nucleoside triphosphate hydrolases"/>
    <property type="match status" value="1"/>
</dbReference>
<gene>
    <name evidence="8" type="ORF">BKP37_07705</name>
</gene>
<dbReference type="GO" id="GO:0016787">
    <property type="term" value="F:hydrolase activity"/>
    <property type="evidence" value="ECO:0007669"/>
    <property type="project" value="UniProtKB-KW"/>
</dbReference>
<dbReference type="AlphaFoldDB" id="A0A1S2LQR2"/>
<evidence type="ECO:0000256" key="1">
    <source>
        <dbReference type="ARBA" id="ARBA00022741"/>
    </source>
</evidence>
<evidence type="ECO:0000256" key="2">
    <source>
        <dbReference type="ARBA" id="ARBA00022801"/>
    </source>
</evidence>
<evidence type="ECO:0000256" key="5">
    <source>
        <dbReference type="ARBA" id="ARBA00023125"/>
    </source>
</evidence>
<evidence type="ECO:0000256" key="3">
    <source>
        <dbReference type="ARBA" id="ARBA00022806"/>
    </source>
</evidence>
<evidence type="ECO:0008006" key="10">
    <source>
        <dbReference type="Google" id="ProtNLM"/>
    </source>
</evidence>
<dbReference type="InterPro" id="IPR014001">
    <property type="entry name" value="Helicase_ATP-bd"/>
</dbReference>
<keyword evidence="9" id="KW-1185">Reference proteome</keyword>
<dbReference type="InterPro" id="IPR002464">
    <property type="entry name" value="DNA/RNA_helicase_DEAH_CS"/>
</dbReference>
<dbReference type="GO" id="GO:0006281">
    <property type="term" value="P:DNA repair"/>
    <property type="evidence" value="ECO:0007669"/>
    <property type="project" value="TreeGrafter"/>
</dbReference>
<dbReference type="Proteomes" id="UP000179524">
    <property type="component" value="Unassembled WGS sequence"/>
</dbReference>
<sequence length="505" mass="58707">MNLNNILFDKFKLSSFREGQKEIITDILNNQNVLAMLPTGSGKSLCYQLPAYILSGMTIVVSPLLSLMEDQVQQLKSQGLKEVVALNSFLNPQERERAFKHLHKQKIVYVSPEILQSKSLLRRLKKCKISLFVVDEAHCISQWGHEFRTDYLKLVEVRRELGDPPCLAITATATKEVQMDIVKMLELENYKAHLYSVDRPNIAIVIKKVAPFIDEKIDELVTLINNLKGPGIIYASTRNWTQELVNILISKGIENIAYYHGGMNSEDRLLIQQQFINNELQLICCTSAFGMGINKPNIRYVIHFHFPLQLESYLQEIGRAGRDGKNSIAITLYNEEESALQLSLLTRELPSQSQLKDVIQFLKRRENMESFNENDIMGATGVTETMWRFIRFHLEELGVLKEDNYYLIKDDHYIETTIMNKIFKRIDYKKKKFVQFQQWLKESSKCRRELVLKEFEERLLKNPVNCCDVCSFALENYFSMETINKKSNLSWQEELDQLFSIEETD</sequence>
<dbReference type="NCBIfam" id="TIGR00614">
    <property type="entry name" value="recQ_fam"/>
    <property type="match status" value="1"/>
</dbReference>
<dbReference type="PANTHER" id="PTHR13710:SF84">
    <property type="entry name" value="ATP-DEPENDENT DNA HELICASE RECS-RELATED"/>
    <property type="match status" value="1"/>
</dbReference>
<dbReference type="GO" id="GO:0009378">
    <property type="term" value="F:four-way junction helicase activity"/>
    <property type="evidence" value="ECO:0007669"/>
    <property type="project" value="TreeGrafter"/>
</dbReference>
<dbReference type="GO" id="GO:0005737">
    <property type="term" value="C:cytoplasm"/>
    <property type="evidence" value="ECO:0007669"/>
    <property type="project" value="TreeGrafter"/>
</dbReference>
<dbReference type="PROSITE" id="PS51194">
    <property type="entry name" value="HELICASE_CTER"/>
    <property type="match status" value="1"/>
</dbReference>
<dbReference type="GO" id="GO:0043590">
    <property type="term" value="C:bacterial nucleoid"/>
    <property type="evidence" value="ECO:0007669"/>
    <property type="project" value="TreeGrafter"/>
</dbReference>
<dbReference type="InterPro" id="IPR011545">
    <property type="entry name" value="DEAD/DEAH_box_helicase_dom"/>
</dbReference>
<keyword evidence="3" id="KW-0347">Helicase</keyword>
<dbReference type="GO" id="GO:0030894">
    <property type="term" value="C:replisome"/>
    <property type="evidence" value="ECO:0007669"/>
    <property type="project" value="TreeGrafter"/>
</dbReference>
<dbReference type="Pfam" id="PF00271">
    <property type="entry name" value="Helicase_C"/>
    <property type="match status" value="1"/>
</dbReference>
<dbReference type="GO" id="GO:0043138">
    <property type="term" value="F:3'-5' DNA helicase activity"/>
    <property type="evidence" value="ECO:0007669"/>
    <property type="project" value="TreeGrafter"/>
</dbReference>
<dbReference type="Gene3D" id="3.40.50.300">
    <property type="entry name" value="P-loop containing nucleotide triphosphate hydrolases"/>
    <property type="match status" value="2"/>
</dbReference>
<dbReference type="InterPro" id="IPR004589">
    <property type="entry name" value="DNA_helicase_ATP-dep_RecQ"/>
</dbReference>
<evidence type="ECO:0000313" key="8">
    <source>
        <dbReference type="EMBL" id="OIJ14852.1"/>
    </source>
</evidence>
<organism evidence="8 9">
    <name type="scientific">Anaerobacillus alkalilacustris</name>
    <dbReference type="NCBI Taxonomy" id="393763"/>
    <lineage>
        <taxon>Bacteria</taxon>
        <taxon>Bacillati</taxon>
        <taxon>Bacillota</taxon>
        <taxon>Bacilli</taxon>
        <taxon>Bacillales</taxon>
        <taxon>Bacillaceae</taxon>
        <taxon>Anaerobacillus</taxon>
    </lineage>
</organism>
<keyword evidence="5" id="KW-0238">DNA-binding</keyword>
<name>A0A1S2LQR2_9BACI</name>
<dbReference type="PROSITE" id="PS51192">
    <property type="entry name" value="HELICASE_ATP_BIND_1"/>
    <property type="match status" value="1"/>
</dbReference>
<feature type="domain" description="Helicase ATP-binding" evidence="6">
    <location>
        <begin position="24"/>
        <end position="191"/>
    </location>
</feature>
<dbReference type="GO" id="GO:0006310">
    <property type="term" value="P:DNA recombination"/>
    <property type="evidence" value="ECO:0007669"/>
    <property type="project" value="InterPro"/>
</dbReference>
<dbReference type="Pfam" id="PF00270">
    <property type="entry name" value="DEAD"/>
    <property type="match status" value="1"/>
</dbReference>
<proteinExistence type="predicted"/>
<dbReference type="InterPro" id="IPR027417">
    <property type="entry name" value="P-loop_NTPase"/>
</dbReference>
<evidence type="ECO:0000256" key="4">
    <source>
        <dbReference type="ARBA" id="ARBA00022840"/>
    </source>
</evidence>
<dbReference type="GO" id="GO:0005524">
    <property type="term" value="F:ATP binding"/>
    <property type="evidence" value="ECO:0007669"/>
    <property type="project" value="UniProtKB-KW"/>
</dbReference>
<comment type="caution">
    <text evidence="8">The sequence shown here is derived from an EMBL/GenBank/DDBJ whole genome shotgun (WGS) entry which is preliminary data.</text>
</comment>
<dbReference type="GO" id="GO:0003677">
    <property type="term" value="F:DNA binding"/>
    <property type="evidence" value="ECO:0007669"/>
    <property type="project" value="UniProtKB-KW"/>
</dbReference>
<feature type="domain" description="Helicase C-terminal" evidence="7">
    <location>
        <begin position="216"/>
        <end position="366"/>
    </location>
</feature>
<dbReference type="PROSITE" id="PS00690">
    <property type="entry name" value="DEAH_ATP_HELICASE"/>
    <property type="match status" value="1"/>
</dbReference>
<keyword evidence="1" id="KW-0547">Nucleotide-binding</keyword>
<reference evidence="8 9" key="1">
    <citation type="submission" date="2016-10" db="EMBL/GenBank/DDBJ databases">
        <title>Draft genome sequences of four alkaliphilic bacteria belonging to the Anaerobacillus genus.</title>
        <authorList>
            <person name="Bassil N.M."/>
            <person name="Lloyd J.R."/>
        </authorList>
    </citation>
    <scope>NUCLEOTIDE SEQUENCE [LARGE SCALE GENOMIC DNA]</scope>
    <source>
        <strain evidence="8 9">DSM 18345</strain>
    </source>
</reference>
<dbReference type="PANTHER" id="PTHR13710">
    <property type="entry name" value="DNA HELICASE RECQ FAMILY MEMBER"/>
    <property type="match status" value="1"/>
</dbReference>
<evidence type="ECO:0000313" key="9">
    <source>
        <dbReference type="Proteomes" id="UP000179524"/>
    </source>
</evidence>
<dbReference type="CDD" id="cd17920">
    <property type="entry name" value="DEXHc_RecQ"/>
    <property type="match status" value="1"/>
</dbReference>
<dbReference type="EMBL" id="MLQR01000016">
    <property type="protein sequence ID" value="OIJ14852.1"/>
    <property type="molecule type" value="Genomic_DNA"/>
</dbReference>